<accession>W4VNT3</accession>
<protein>
    <submittedName>
        <fullName evidence="3">ABC transport system</fullName>
    </submittedName>
</protein>
<keyword evidence="4" id="KW-1185">Reference proteome</keyword>
<dbReference type="eggNOG" id="COG1653">
    <property type="taxonomic scope" value="Bacteria"/>
</dbReference>
<keyword evidence="2" id="KW-0732">Signal</keyword>
<dbReference type="SUPFAM" id="SSF53850">
    <property type="entry name" value="Periplasmic binding protein-like II"/>
    <property type="match status" value="1"/>
</dbReference>
<feature type="signal peptide" evidence="2">
    <location>
        <begin position="1"/>
        <end position="19"/>
    </location>
</feature>
<evidence type="ECO:0000313" key="4">
    <source>
        <dbReference type="Proteomes" id="UP000019102"/>
    </source>
</evidence>
<feature type="chain" id="PRO_5004850928" evidence="2">
    <location>
        <begin position="20"/>
        <end position="118"/>
    </location>
</feature>
<comment type="caution">
    <text evidence="3">The sequence shown here is derived from an EMBL/GenBank/DDBJ whole genome shotgun (WGS) entry which is preliminary data.</text>
</comment>
<reference evidence="3 4" key="1">
    <citation type="journal article" date="2014" name="Genome Announc.">
        <title>Draft Genome Sequence of the Boron-Tolerant and Moderately Halotolerant Bacterium Gracilibacillus boraciitolerans JCM 21714T.</title>
        <authorList>
            <person name="Ahmed I."/>
            <person name="Oshima K."/>
            <person name="Suda W."/>
            <person name="Kitamura K."/>
            <person name="Iida T."/>
            <person name="Ohmori Y."/>
            <person name="Fujiwara T."/>
            <person name="Hattori M."/>
            <person name="Ohkuma M."/>
        </authorList>
    </citation>
    <scope>NUCLEOTIDE SEQUENCE [LARGE SCALE GENOMIC DNA]</scope>
    <source>
        <strain evidence="3 4">JCM 21714</strain>
    </source>
</reference>
<dbReference type="PROSITE" id="PS51257">
    <property type="entry name" value="PROKAR_LIPOPROTEIN"/>
    <property type="match status" value="1"/>
</dbReference>
<sequence length="118" mass="12782">MKKGLLLCLLLMFLVGVLAACGGTSDSASEANDAESQETDETSEETTAEEGEQVTLEFFNGKVEIHDQALEMIKEFEAEHPNISVELETVGGGADGGCGIKSKICLRRSTGYVHEWWL</sequence>
<name>W4VNT3_9BACI</name>
<dbReference type="AlphaFoldDB" id="W4VNT3"/>
<dbReference type="STRING" id="1298598.JCM21714_3649"/>
<evidence type="ECO:0000256" key="1">
    <source>
        <dbReference type="SAM" id="MobiDB-lite"/>
    </source>
</evidence>
<feature type="region of interest" description="Disordered" evidence="1">
    <location>
        <begin position="25"/>
        <end position="53"/>
    </location>
</feature>
<organism evidence="3 4">
    <name type="scientific">Gracilibacillus boraciitolerans JCM 21714</name>
    <dbReference type="NCBI Taxonomy" id="1298598"/>
    <lineage>
        <taxon>Bacteria</taxon>
        <taxon>Bacillati</taxon>
        <taxon>Bacillota</taxon>
        <taxon>Bacilli</taxon>
        <taxon>Bacillales</taxon>
        <taxon>Bacillaceae</taxon>
        <taxon>Gracilibacillus</taxon>
    </lineage>
</organism>
<evidence type="ECO:0000313" key="3">
    <source>
        <dbReference type="EMBL" id="GAE94488.1"/>
    </source>
</evidence>
<dbReference type="EMBL" id="BAVS01000025">
    <property type="protein sequence ID" value="GAE94488.1"/>
    <property type="molecule type" value="Genomic_DNA"/>
</dbReference>
<feature type="compositionally biased region" description="Acidic residues" evidence="1">
    <location>
        <begin position="32"/>
        <end position="52"/>
    </location>
</feature>
<proteinExistence type="predicted"/>
<evidence type="ECO:0000256" key="2">
    <source>
        <dbReference type="SAM" id="SignalP"/>
    </source>
</evidence>
<dbReference type="Gene3D" id="3.40.190.10">
    <property type="entry name" value="Periplasmic binding protein-like II"/>
    <property type="match status" value="1"/>
</dbReference>
<gene>
    <name evidence="3" type="ORF">JCM21714_3649</name>
</gene>
<dbReference type="Proteomes" id="UP000019102">
    <property type="component" value="Unassembled WGS sequence"/>
</dbReference>